<feature type="domain" description="Nucleotide-diphospho-sugar transferase" evidence="1">
    <location>
        <begin position="473"/>
        <end position="694"/>
    </location>
</feature>
<dbReference type="InterPro" id="IPR005069">
    <property type="entry name" value="Nucl-diP-sugar_transferase"/>
</dbReference>
<dbReference type="Proteomes" id="UP001412067">
    <property type="component" value="Unassembled WGS sequence"/>
</dbReference>
<reference evidence="2 3" key="1">
    <citation type="journal article" date="2022" name="Nat. Plants">
        <title>Genomes of leafy and leafless Platanthera orchids illuminate the evolution of mycoheterotrophy.</title>
        <authorList>
            <person name="Li M.H."/>
            <person name="Liu K.W."/>
            <person name="Li Z."/>
            <person name="Lu H.C."/>
            <person name="Ye Q.L."/>
            <person name="Zhang D."/>
            <person name="Wang J.Y."/>
            <person name="Li Y.F."/>
            <person name="Zhong Z.M."/>
            <person name="Liu X."/>
            <person name="Yu X."/>
            <person name="Liu D.K."/>
            <person name="Tu X.D."/>
            <person name="Liu B."/>
            <person name="Hao Y."/>
            <person name="Liao X.Y."/>
            <person name="Jiang Y.T."/>
            <person name="Sun W.H."/>
            <person name="Chen J."/>
            <person name="Chen Y.Q."/>
            <person name="Ai Y."/>
            <person name="Zhai J.W."/>
            <person name="Wu S.S."/>
            <person name="Zhou Z."/>
            <person name="Hsiao Y.Y."/>
            <person name="Wu W.L."/>
            <person name="Chen Y.Y."/>
            <person name="Lin Y.F."/>
            <person name="Hsu J.L."/>
            <person name="Li C.Y."/>
            <person name="Wang Z.W."/>
            <person name="Zhao X."/>
            <person name="Zhong W.Y."/>
            <person name="Ma X.K."/>
            <person name="Ma L."/>
            <person name="Huang J."/>
            <person name="Chen G.Z."/>
            <person name="Huang M.Z."/>
            <person name="Huang L."/>
            <person name="Peng D.H."/>
            <person name="Luo Y.B."/>
            <person name="Zou S.Q."/>
            <person name="Chen S.P."/>
            <person name="Lan S."/>
            <person name="Tsai W.C."/>
            <person name="Van de Peer Y."/>
            <person name="Liu Z.J."/>
        </authorList>
    </citation>
    <scope>NUCLEOTIDE SEQUENCE [LARGE SCALE GENOMIC DNA]</scope>
    <source>
        <strain evidence="2">Lor288</strain>
    </source>
</reference>
<name>A0ABR2MNU9_9ASPA</name>
<evidence type="ECO:0000313" key="3">
    <source>
        <dbReference type="Proteomes" id="UP001412067"/>
    </source>
</evidence>
<dbReference type="PANTHER" id="PTHR47483:SF1">
    <property type="entry name" value="BETA-ARABINOFURANOSYLTRANSFERASE RAY1"/>
    <property type="match status" value="1"/>
</dbReference>
<keyword evidence="3" id="KW-1185">Reference proteome</keyword>
<organism evidence="2 3">
    <name type="scientific">Platanthera guangdongensis</name>
    <dbReference type="NCBI Taxonomy" id="2320717"/>
    <lineage>
        <taxon>Eukaryota</taxon>
        <taxon>Viridiplantae</taxon>
        <taxon>Streptophyta</taxon>
        <taxon>Embryophyta</taxon>
        <taxon>Tracheophyta</taxon>
        <taxon>Spermatophyta</taxon>
        <taxon>Magnoliopsida</taxon>
        <taxon>Liliopsida</taxon>
        <taxon>Asparagales</taxon>
        <taxon>Orchidaceae</taxon>
        <taxon>Orchidoideae</taxon>
        <taxon>Orchideae</taxon>
        <taxon>Orchidinae</taxon>
        <taxon>Platanthera</taxon>
    </lineage>
</organism>
<protein>
    <recommendedName>
        <fullName evidence="1">Nucleotide-diphospho-sugar transferase domain-containing protein</fullName>
    </recommendedName>
</protein>
<dbReference type="EMBL" id="JBBWWR010000006">
    <property type="protein sequence ID" value="KAK8965681.1"/>
    <property type="molecule type" value="Genomic_DNA"/>
</dbReference>
<comment type="caution">
    <text evidence="2">The sequence shown here is derived from an EMBL/GenBank/DDBJ whole genome shotgun (WGS) entry which is preliminary data.</text>
</comment>
<evidence type="ECO:0000313" key="2">
    <source>
        <dbReference type="EMBL" id="KAK8965681.1"/>
    </source>
</evidence>
<gene>
    <name evidence="2" type="ORF">KSP40_PGU015334</name>
</gene>
<dbReference type="PANTHER" id="PTHR47483">
    <property type="entry name" value="BETA-ARABINOFURANOSYLTRANSFERASE RAY1"/>
    <property type="match status" value="1"/>
</dbReference>
<evidence type="ECO:0000259" key="1">
    <source>
        <dbReference type="Pfam" id="PF03407"/>
    </source>
</evidence>
<proteinExistence type="predicted"/>
<sequence>MLAKQRATLGASAGGKLRKRSHFISSFIGVRIIRLLDLKVSALRRESLIFLFGSLAFTVGLYSGLKSGGNEDVFPSLTIFAAPRPFSFSGGRPDSAGRCQELAVRSWLALAPEVSVVLFGKDSSLFDLARILGPRVTVDSDIDFTFVGTPFFHCLLAKSQKSSSTISVVIDPETILLPNILTALHCAYKLDRDWFLVSSMPSISKFPFRIVDTGKHWLKEDGASIGIAKIQEYVIKEMKWNHCSKKLLMAWNTGEVPLYAGIIPPFLQGRGFHDSWVLNEVLSSEFRLVIDASYLASAIYPEYLSNHFKRTISSDTSPRNWEVRRNHHLAASYGSIYSGQQSIPTTHLKLIECFGKLVFIDGLRMINLRLNKSNGHHFGLKHGMPFFLGRFLHLQKQELIHCIEDINILGTQCSLEHALEIAYTKPLTLSNPFDLESFLHIIADKDKTVVLAIAGENYRDMLMSWVCRLRYLAVSNFIVCALDTETYQFALLMGLPVFMDPHAPSNISFNDCHFGTDCFQRVTKVKSRLVLQILKLGYNVLLSDVDVYWFINPLVYLHSFGPAILVSQSDEYNETGPINLPRRLNSGFYFSRSDPATIAAMEMVVEHASVSPLSEQPSFYDVLCGEGGVNRVDDNHCVEPHTNLTIHFLDRNLFPNGAYKGLWGKLNVASSCKELGCIILHNNWISGRKRKLERQVNSGLWEYDPALRMCLHSWHRTSLTSHFL</sequence>
<dbReference type="InterPro" id="IPR044575">
    <property type="entry name" value="RAY1-like"/>
</dbReference>
<accession>A0ABR2MNU9</accession>
<dbReference type="Pfam" id="PF03407">
    <property type="entry name" value="Nucleotid_trans"/>
    <property type="match status" value="1"/>
</dbReference>